<organism evidence="2 3">
    <name type="scientific">Podospora appendiculata</name>
    <dbReference type="NCBI Taxonomy" id="314037"/>
    <lineage>
        <taxon>Eukaryota</taxon>
        <taxon>Fungi</taxon>
        <taxon>Dikarya</taxon>
        <taxon>Ascomycota</taxon>
        <taxon>Pezizomycotina</taxon>
        <taxon>Sordariomycetes</taxon>
        <taxon>Sordariomycetidae</taxon>
        <taxon>Sordariales</taxon>
        <taxon>Podosporaceae</taxon>
        <taxon>Podospora</taxon>
    </lineage>
</organism>
<evidence type="ECO:0000313" key="3">
    <source>
        <dbReference type="Proteomes" id="UP001270362"/>
    </source>
</evidence>
<proteinExistence type="predicted"/>
<dbReference type="Proteomes" id="UP001270362">
    <property type="component" value="Unassembled WGS sequence"/>
</dbReference>
<feature type="region of interest" description="Disordered" evidence="1">
    <location>
        <begin position="138"/>
        <end position="161"/>
    </location>
</feature>
<feature type="compositionally biased region" description="Polar residues" evidence="1">
    <location>
        <begin position="18"/>
        <end position="50"/>
    </location>
</feature>
<comment type="caution">
    <text evidence="2">The sequence shown here is derived from an EMBL/GenBank/DDBJ whole genome shotgun (WGS) entry which is preliminary data.</text>
</comment>
<sequence>MFSTKPGPRTPLNPIILPSNTMAPTTPAPSKTQRQTRSARRSNTQLRNLAQEQEQEQEQEQQQQQQQQQQLQQLQQEQEQQQQQLQRLQQQQQQFSQPLNKTAIANLISNLEIAINQLKQKSDQDLLARLRAITQTQTQTQQQEDEEDQEEEQEQEVEQHKTSTAVGIVGPFEALVERHRATTGQLERCLRRVRELRGAVLAWPDFALRVTVADLMG</sequence>
<name>A0AAE0X8B0_9PEZI</name>
<evidence type="ECO:0000256" key="1">
    <source>
        <dbReference type="SAM" id="MobiDB-lite"/>
    </source>
</evidence>
<dbReference type="AlphaFoldDB" id="A0AAE0X8B0"/>
<evidence type="ECO:0000313" key="2">
    <source>
        <dbReference type="EMBL" id="KAK3687509.1"/>
    </source>
</evidence>
<protein>
    <submittedName>
        <fullName evidence="2">Uncharacterized protein</fullName>
    </submittedName>
</protein>
<accession>A0AAE0X8B0</accession>
<feature type="compositionally biased region" description="Acidic residues" evidence="1">
    <location>
        <begin position="143"/>
        <end position="156"/>
    </location>
</feature>
<feature type="region of interest" description="Disordered" evidence="1">
    <location>
        <begin position="1"/>
        <end position="67"/>
    </location>
</feature>
<reference evidence="2" key="2">
    <citation type="submission" date="2023-06" db="EMBL/GenBank/DDBJ databases">
        <authorList>
            <consortium name="Lawrence Berkeley National Laboratory"/>
            <person name="Haridas S."/>
            <person name="Hensen N."/>
            <person name="Bonometti L."/>
            <person name="Westerberg I."/>
            <person name="Brannstrom I.O."/>
            <person name="Guillou S."/>
            <person name="Cros-Aarteil S."/>
            <person name="Calhoun S."/>
            <person name="Kuo A."/>
            <person name="Mondo S."/>
            <person name="Pangilinan J."/>
            <person name="Riley R."/>
            <person name="Labutti K."/>
            <person name="Andreopoulos B."/>
            <person name="Lipzen A."/>
            <person name="Chen C."/>
            <person name="Yanf M."/>
            <person name="Daum C."/>
            <person name="Ng V."/>
            <person name="Clum A."/>
            <person name="Steindorff A."/>
            <person name="Ohm R."/>
            <person name="Martin F."/>
            <person name="Silar P."/>
            <person name="Natvig D."/>
            <person name="Lalanne C."/>
            <person name="Gautier V."/>
            <person name="Ament-Velasquez S.L."/>
            <person name="Kruys A."/>
            <person name="Hutchinson M.I."/>
            <person name="Powell A.J."/>
            <person name="Barry K."/>
            <person name="Miller A.N."/>
            <person name="Grigoriev I.V."/>
            <person name="Debuchy R."/>
            <person name="Gladieux P."/>
            <person name="Thoren M.H."/>
            <person name="Johannesson H."/>
        </authorList>
    </citation>
    <scope>NUCLEOTIDE SEQUENCE</scope>
    <source>
        <strain evidence="2">CBS 314.62</strain>
    </source>
</reference>
<dbReference type="EMBL" id="JAULSO010000002">
    <property type="protein sequence ID" value="KAK3687509.1"/>
    <property type="molecule type" value="Genomic_DNA"/>
</dbReference>
<reference evidence="2" key="1">
    <citation type="journal article" date="2023" name="Mol. Phylogenet. Evol.">
        <title>Genome-scale phylogeny and comparative genomics of the fungal order Sordariales.</title>
        <authorList>
            <person name="Hensen N."/>
            <person name="Bonometti L."/>
            <person name="Westerberg I."/>
            <person name="Brannstrom I.O."/>
            <person name="Guillou S."/>
            <person name="Cros-Aarteil S."/>
            <person name="Calhoun S."/>
            <person name="Haridas S."/>
            <person name="Kuo A."/>
            <person name="Mondo S."/>
            <person name="Pangilinan J."/>
            <person name="Riley R."/>
            <person name="LaButti K."/>
            <person name="Andreopoulos B."/>
            <person name="Lipzen A."/>
            <person name="Chen C."/>
            <person name="Yan M."/>
            <person name="Daum C."/>
            <person name="Ng V."/>
            <person name="Clum A."/>
            <person name="Steindorff A."/>
            <person name="Ohm R.A."/>
            <person name="Martin F."/>
            <person name="Silar P."/>
            <person name="Natvig D.O."/>
            <person name="Lalanne C."/>
            <person name="Gautier V."/>
            <person name="Ament-Velasquez S.L."/>
            <person name="Kruys A."/>
            <person name="Hutchinson M.I."/>
            <person name="Powell A.J."/>
            <person name="Barry K."/>
            <person name="Miller A.N."/>
            <person name="Grigoriev I.V."/>
            <person name="Debuchy R."/>
            <person name="Gladieux P."/>
            <person name="Hiltunen Thoren M."/>
            <person name="Johannesson H."/>
        </authorList>
    </citation>
    <scope>NUCLEOTIDE SEQUENCE</scope>
    <source>
        <strain evidence="2">CBS 314.62</strain>
    </source>
</reference>
<keyword evidence="3" id="KW-1185">Reference proteome</keyword>
<gene>
    <name evidence="2" type="ORF">B0T22DRAFT_534895</name>
</gene>